<dbReference type="Proteomes" id="UP000757232">
    <property type="component" value="Unassembled WGS sequence"/>
</dbReference>
<feature type="region of interest" description="Disordered" evidence="1">
    <location>
        <begin position="273"/>
        <end position="306"/>
    </location>
</feature>
<feature type="region of interest" description="Disordered" evidence="1">
    <location>
        <begin position="903"/>
        <end position="929"/>
    </location>
</feature>
<keyword evidence="4" id="KW-1185">Reference proteome</keyword>
<dbReference type="SUPFAM" id="SSF52113">
    <property type="entry name" value="BRCT domain"/>
    <property type="match status" value="1"/>
</dbReference>
<evidence type="ECO:0000256" key="1">
    <source>
        <dbReference type="SAM" id="MobiDB-lite"/>
    </source>
</evidence>
<feature type="region of interest" description="Disordered" evidence="1">
    <location>
        <begin position="58"/>
        <end position="79"/>
    </location>
</feature>
<dbReference type="InterPro" id="IPR001357">
    <property type="entry name" value="BRCT_dom"/>
</dbReference>
<feature type="compositionally biased region" description="Basic and acidic residues" evidence="1">
    <location>
        <begin position="375"/>
        <end position="391"/>
    </location>
</feature>
<feature type="compositionally biased region" description="Basic and acidic residues" evidence="1">
    <location>
        <begin position="418"/>
        <end position="439"/>
    </location>
</feature>
<feature type="compositionally biased region" description="Basic and acidic residues" evidence="1">
    <location>
        <begin position="687"/>
        <end position="697"/>
    </location>
</feature>
<evidence type="ECO:0000259" key="2">
    <source>
        <dbReference type="PROSITE" id="PS50172"/>
    </source>
</evidence>
<feature type="compositionally biased region" description="Polar residues" evidence="1">
    <location>
        <begin position="442"/>
        <end position="451"/>
    </location>
</feature>
<protein>
    <recommendedName>
        <fullName evidence="2">BRCT domain-containing protein</fullName>
    </recommendedName>
</protein>
<feature type="compositionally biased region" description="Low complexity" evidence="1">
    <location>
        <begin position="119"/>
        <end position="128"/>
    </location>
</feature>
<feature type="domain" description="BRCT" evidence="2">
    <location>
        <begin position="1163"/>
        <end position="1257"/>
    </location>
</feature>
<dbReference type="InterPro" id="IPR036420">
    <property type="entry name" value="BRCT_dom_sf"/>
</dbReference>
<feature type="compositionally biased region" description="Basic and acidic residues" evidence="1">
    <location>
        <begin position="706"/>
        <end position="723"/>
    </location>
</feature>
<sequence>MTSRMVGTRDQNQDQNQNTKTNHIRTRSQLPLPDLNVDYDRSPLKNAREALRRANARFGQLNGSRAGSSNTGSNGDVDPKMEEVLARSKAGSSSSPFRRAAAENVDDVMRALKTDETTTELTTAMTADNQESSRTTLQRRPSNPFDFTTETVDDHPKHPKRPRSSSFDEPGPPSPSGSETKAGGSVTCDRPSSKSPLLHSQELNSDGLAAETGVSLSESESMSIASCESNPKRAKLGGQATLDAFFPRPSSQSKSAVFKPVQPSTIMARRIFSEAASSSSQSDSSSSTPVQNPEPTIGEQASVFPKTPTVKELQAIRTLDLRTVTPSPKKRALQIGLGTPGAKTPMKARAFTAGAAPALDCSDAIKIDATTTAVETKEESKRAASEPRDEDAMAQLFLQTSPKIPSPPRPRPLFLPESKVEARSKDMDENPADTEKVETENAPVNDQILPTITVSTSTSTVVVSSVSDGAIQESSLPEPEPSVDVADVDSTPSTPRDKILPSRPLPSNRLPSTKSNLSKLLSMSPLTPLSALTPTPRQGRDEYDYEEEERSVQEGDTRMAEREAAKKAMQEEGEPQGDADIPTPTTGALFSLTPLVGPSPAPSGLTRKASNKSKQKGKALSSTSRIATGATGMKKRKTLIPTTPHLRLTRASVLRQKAIQSQMRTPKDKGRRSSILPPKNGNILVGKSDDEQKDRGTSKQSSEQDGTLKVREKKKKAEAEPQHSPRKTFVLTVPSSLSPRKADSTSSSTSGSANSSVTLKSTPLESAPSKLFTFSLYPPSLNDTAATEQAQQALNKLSSALDKLSMPPPSKPNSSASRPGGELKRPASDQRERIRPATSLGFTREMSVPVSGAASRGNGRPRATSRAGSVEPAKRFLPPPPLAFGSSLIKERAKMKTLAHASRTAPTAFGTNGGNPPGHGQMPPPSSFRFGLRSGGVFGRPIPRMRASQKTSLETVQGSPVKGGAQSQEFKENEEDEIMVADGPSEQGDAGADADASASSSNANGDTSISSTEGDTLINGAMSASGKELKRISKLNASRRASMAFSTLAQSLWTSPDGLSLFAPKDSNASNDAMEERTPTEASTSDNKVITNTTSSSRPVRAAAPRSFGFGAPGLHRSQSESATHTGARARSVTPFSESDSEGPGSTGTKKSGGSMGRTKMPGSLDVLDQCTVFVDVRTEEGEDAGALFVDMLRGLGAKVLTRVGQTCTHIVYKNGLSSTVTRYRLLDEPRPKVVGIGWVVECAEKRAHIDESRFQVDLESVNVAGTLKRRRSFLPKQMPSSYASGPMDAFFSASTSGSDTAAVVHPVPKACADSDGSGSYSLEP</sequence>
<organism evidence="3 4">
    <name type="scientific">Sanghuangporus baumii</name>
    <name type="common">Phellinus baumii</name>
    <dbReference type="NCBI Taxonomy" id="108892"/>
    <lineage>
        <taxon>Eukaryota</taxon>
        <taxon>Fungi</taxon>
        <taxon>Dikarya</taxon>
        <taxon>Basidiomycota</taxon>
        <taxon>Agaricomycotina</taxon>
        <taxon>Agaricomycetes</taxon>
        <taxon>Hymenochaetales</taxon>
        <taxon>Hymenochaetaceae</taxon>
        <taxon>Sanghuangporus</taxon>
    </lineage>
</organism>
<feature type="compositionally biased region" description="Polar residues" evidence="1">
    <location>
        <begin position="61"/>
        <end position="74"/>
    </location>
</feature>
<feature type="compositionally biased region" description="Low complexity" evidence="1">
    <location>
        <begin position="273"/>
        <end position="287"/>
    </location>
</feature>
<feature type="region of interest" description="Disordered" evidence="1">
    <location>
        <begin position="464"/>
        <end position="882"/>
    </location>
</feature>
<feature type="region of interest" description="Disordered" evidence="1">
    <location>
        <begin position="116"/>
        <end position="203"/>
    </location>
</feature>
<accession>A0A9Q5HU21</accession>
<feature type="compositionally biased region" description="Polar residues" evidence="1">
    <location>
        <begin position="948"/>
        <end position="958"/>
    </location>
</feature>
<feature type="compositionally biased region" description="Polar residues" evidence="1">
    <location>
        <begin position="1080"/>
        <end position="1098"/>
    </location>
</feature>
<dbReference type="Gene3D" id="3.40.50.10190">
    <property type="entry name" value="BRCT domain"/>
    <property type="match status" value="1"/>
</dbReference>
<name>A0A9Q5HU21_SANBA</name>
<feature type="compositionally biased region" description="Low complexity" evidence="1">
    <location>
        <begin position="744"/>
        <end position="758"/>
    </location>
</feature>
<feature type="compositionally biased region" description="Polar residues" evidence="1">
    <location>
        <begin position="129"/>
        <end position="150"/>
    </location>
</feature>
<feature type="compositionally biased region" description="Basic and acidic residues" evidence="1">
    <location>
        <begin position="550"/>
        <end position="570"/>
    </location>
</feature>
<gene>
    <name evidence="3" type="ORF">A7U60_g7174</name>
</gene>
<comment type="caution">
    <text evidence="3">The sequence shown here is derived from an EMBL/GenBank/DDBJ whole genome shotgun (WGS) entry which is preliminary data.</text>
</comment>
<dbReference type="CDD" id="cd17716">
    <property type="entry name" value="BRCT_microcephalin_rpt1"/>
    <property type="match status" value="1"/>
</dbReference>
<dbReference type="PROSITE" id="PS50172">
    <property type="entry name" value="BRCT"/>
    <property type="match status" value="1"/>
</dbReference>
<dbReference type="EMBL" id="LNZH02000207">
    <property type="protein sequence ID" value="OCB85822.1"/>
    <property type="molecule type" value="Genomic_DNA"/>
</dbReference>
<feature type="region of interest" description="Disordered" evidence="1">
    <location>
        <begin position="1"/>
        <end position="39"/>
    </location>
</feature>
<feature type="compositionally biased region" description="Basic and acidic residues" evidence="1">
    <location>
        <begin position="821"/>
        <end position="835"/>
    </location>
</feature>
<dbReference type="OrthoDB" id="2384350at2759"/>
<evidence type="ECO:0000313" key="4">
    <source>
        <dbReference type="Proteomes" id="UP000757232"/>
    </source>
</evidence>
<reference evidence="3" key="1">
    <citation type="submission" date="2016-06" db="EMBL/GenBank/DDBJ databases">
        <title>Draft Genome sequence of the fungus Inonotus baumii.</title>
        <authorList>
            <person name="Zhu H."/>
            <person name="Lin W."/>
        </authorList>
    </citation>
    <scope>NUCLEOTIDE SEQUENCE</scope>
    <source>
        <strain evidence="3">821</strain>
    </source>
</reference>
<dbReference type="Pfam" id="PF00533">
    <property type="entry name" value="BRCT"/>
    <property type="match status" value="1"/>
</dbReference>
<feature type="region of interest" description="Disordered" evidence="1">
    <location>
        <begin position="1064"/>
        <end position="1162"/>
    </location>
</feature>
<evidence type="ECO:0000313" key="3">
    <source>
        <dbReference type="EMBL" id="OCB85822.1"/>
    </source>
</evidence>
<feature type="compositionally biased region" description="Low complexity" evidence="1">
    <location>
        <begin position="988"/>
        <end position="1006"/>
    </location>
</feature>
<feature type="compositionally biased region" description="Low complexity" evidence="1">
    <location>
        <begin position="501"/>
        <end position="536"/>
    </location>
</feature>
<feature type="region of interest" description="Disordered" evidence="1">
    <location>
        <begin position="947"/>
        <end position="1019"/>
    </location>
</feature>
<proteinExistence type="predicted"/>
<feature type="compositionally biased region" description="Low complexity" evidence="1">
    <location>
        <begin position="1143"/>
        <end position="1160"/>
    </location>
</feature>
<feature type="region of interest" description="Disordered" evidence="1">
    <location>
        <begin position="372"/>
        <end position="451"/>
    </location>
</feature>
<feature type="compositionally biased region" description="Polar residues" evidence="1">
    <location>
        <begin position="781"/>
        <end position="798"/>
    </location>
</feature>
<feature type="compositionally biased region" description="Pro residues" evidence="1">
    <location>
        <begin position="404"/>
        <end position="413"/>
    </location>
</feature>